<reference evidence="2 3" key="1">
    <citation type="submission" date="2017-09" db="EMBL/GenBank/DDBJ databases">
        <title>Large-scale bioinformatics analysis of Bacillus genomes uncovers conserved roles of natural products in bacterial physiology.</title>
        <authorList>
            <consortium name="Agbiome Team Llc"/>
            <person name="Bleich R.M."/>
            <person name="Grubbs K.J."/>
            <person name="Santa Maria K.C."/>
            <person name="Allen S.E."/>
            <person name="Farag S."/>
            <person name="Shank E.A."/>
            <person name="Bowers A."/>
        </authorList>
    </citation>
    <scope>NUCLEOTIDE SEQUENCE [LARGE SCALE GENOMIC DNA]</scope>
    <source>
        <strain evidence="2 3">AFS083043</strain>
    </source>
</reference>
<comment type="caution">
    <text evidence="2">The sequence shown here is derived from an EMBL/GenBank/DDBJ whole genome shotgun (WGS) entry which is preliminary data.</text>
</comment>
<dbReference type="SUPFAM" id="SSF55729">
    <property type="entry name" value="Acyl-CoA N-acyltransferases (Nat)"/>
    <property type="match status" value="1"/>
</dbReference>
<dbReference type="PANTHER" id="PTHR43451">
    <property type="entry name" value="ACETYLTRANSFERASE (GNAT) FAMILY PROTEIN"/>
    <property type="match status" value="1"/>
</dbReference>
<dbReference type="InterPro" id="IPR016181">
    <property type="entry name" value="Acyl_CoA_acyltransferase"/>
</dbReference>
<dbReference type="InterPro" id="IPR000182">
    <property type="entry name" value="GNAT_dom"/>
</dbReference>
<feature type="domain" description="N-acetyltransferase" evidence="1">
    <location>
        <begin position="1"/>
        <end position="157"/>
    </location>
</feature>
<dbReference type="Pfam" id="PF13673">
    <property type="entry name" value="Acetyltransf_10"/>
    <property type="match status" value="1"/>
</dbReference>
<keyword evidence="2" id="KW-0808">Transferase</keyword>
<proteinExistence type="predicted"/>
<dbReference type="PANTHER" id="PTHR43451:SF1">
    <property type="entry name" value="ACETYLTRANSFERASE"/>
    <property type="match status" value="1"/>
</dbReference>
<dbReference type="PROSITE" id="PS51186">
    <property type="entry name" value="GNAT"/>
    <property type="match status" value="1"/>
</dbReference>
<accession>A0A2B0MXV9</accession>
<gene>
    <name evidence="2" type="ORF">COI93_01175</name>
</gene>
<evidence type="ECO:0000313" key="3">
    <source>
        <dbReference type="Proteomes" id="UP000242656"/>
    </source>
</evidence>
<dbReference type="InterPro" id="IPR052564">
    <property type="entry name" value="N-acetyltrans/Recomb-assoc"/>
</dbReference>
<dbReference type="RefSeq" id="WP_098489302.1">
    <property type="nucleotide sequence ID" value="NZ_NUWN01000004.1"/>
</dbReference>
<dbReference type="Gene3D" id="3.40.630.30">
    <property type="match status" value="1"/>
</dbReference>
<sequence length="158" mass="18183">MKVVKFNKVDTEEIISLFYETIHSVNVKDYSQIELDDWAPKEEKEAKMNSWKVSLSQNISFVAKVNNKIVGFSDLTHQGHLDRLYVHKDYQGKGIATALVDKLESEAEKLNLLEIDTDASITAKPFFEYKGYKVVCSQTVERKGVKLTNFKMVKKIKF</sequence>
<dbReference type="CDD" id="cd04301">
    <property type="entry name" value="NAT_SF"/>
    <property type="match status" value="1"/>
</dbReference>
<protein>
    <submittedName>
        <fullName evidence="2">GNAT family N-acetyltransferase</fullName>
    </submittedName>
</protein>
<dbReference type="GO" id="GO:0016747">
    <property type="term" value="F:acyltransferase activity, transferring groups other than amino-acyl groups"/>
    <property type="evidence" value="ECO:0007669"/>
    <property type="project" value="InterPro"/>
</dbReference>
<organism evidence="2 3">
    <name type="scientific">Bacillus cereus</name>
    <dbReference type="NCBI Taxonomy" id="1396"/>
    <lineage>
        <taxon>Bacteria</taxon>
        <taxon>Bacillati</taxon>
        <taxon>Bacillota</taxon>
        <taxon>Bacilli</taxon>
        <taxon>Bacillales</taxon>
        <taxon>Bacillaceae</taxon>
        <taxon>Bacillus</taxon>
        <taxon>Bacillus cereus group</taxon>
    </lineage>
</organism>
<evidence type="ECO:0000259" key="1">
    <source>
        <dbReference type="PROSITE" id="PS51186"/>
    </source>
</evidence>
<dbReference type="EMBL" id="NUWN01000004">
    <property type="protein sequence ID" value="PFK47734.1"/>
    <property type="molecule type" value="Genomic_DNA"/>
</dbReference>
<evidence type="ECO:0000313" key="2">
    <source>
        <dbReference type="EMBL" id="PFK47734.1"/>
    </source>
</evidence>
<dbReference type="AlphaFoldDB" id="A0A2B0MXV9"/>
<name>A0A2B0MXV9_BACCE</name>
<dbReference type="Proteomes" id="UP000242656">
    <property type="component" value="Unassembled WGS sequence"/>
</dbReference>